<proteinExistence type="predicted"/>
<dbReference type="Proteomes" id="UP000639643">
    <property type="component" value="Unassembled WGS sequence"/>
</dbReference>
<evidence type="ECO:0000313" key="1">
    <source>
        <dbReference type="EMBL" id="KAF6843475.1"/>
    </source>
</evidence>
<gene>
    <name evidence="1" type="ORF">CMUS01_02031</name>
</gene>
<comment type="caution">
    <text evidence="1">The sequence shown here is derived from an EMBL/GenBank/DDBJ whole genome shotgun (WGS) entry which is preliminary data.</text>
</comment>
<reference evidence="1" key="1">
    <citation type="journal article" date="2020" name="Phytopathology">
        <title>Genome Sequence Resources of Colletotrichum truncatum, C. plurivorum, C. musicola, and C. sojae: Four Species Pathogenic to Soybean (Glycine max).</title>
        <authorList>
            <person name="Rogerio F."/>
            <person name="Boufleur T.R."/>
            <person name="Ciampi-Guillardi M."/>
            <person name="Sukno S.A."/>
            <person name="Thon M.R."/>
            <person name="Massola Junior N.S."/>
            <person name="Baroncelli R."/>
        </authorList>
    </citation>
    <scope>NUCLEOTIDE SEQUENCE</scope>
    <source>
        <strain evidence="1">LFN0074</strain>
    </source>
</reference>
<accession>A0A8H6NVR5</accession>
<dbReference type="AlphaFoldDB" id="A0A8H6NVR5"/>
<sequence length="99" mass="10691">MAWTAWRDSSLPVADSPAGAAHLDEFHWISVFSLMLSARATVGQGQGEGVVSSEGHCRQMGGRFDTWASHLKSTHAEEQTILEVAGGLLLDDGNHFELI</sequence>
<keyword evidence="2" id="KW-1185">Reference proteome</keyword>
<name>A0A8H6NVR5_9PEZI</name>
<protein>
    <submittedName>
        <fullName evidence="1">Uncharacterized protein</fullName>
    </submittedName>
</protein>
<organism evidence="1 2">
    <name type="scientific">Colletotrichum musicola</name>
    <dbReference type="NCBI Taxonomy" id="2175873"/>
    <lineage>
        <taxon>Eukaryota</taxon>
        <taxon>Fungi</taxon>
        <taxon>Dikarya</taxon>
        <taxon>Ascomycota</taxon>
        <taxon>Pezizomycotina</taxon>
        <taxon>Sordariomycetes</taxon>
        <taxon>Hypocreomycetidae</taxon>
        <taxon>Glomerellales</taxon>
        <taxon>Glomerellaceae</taxon>
        <taxon>Colletotrichum</taxon>
        <taxon>Colletotrichum orchidearum species complex</taxon>
    </lineage>
</organism>
<evidence type="ECO:0000313" key="2">
    <source>
        <dbReference type="Proteomes" id="UP000639643"/>
    </source>
</evidence>
<dbReference type="EMBL" id="WIGM01000039">
    <property type="protein sequence ID" value="KAF6843475.1"/>
    <property type="molecule type" value="Genomic_DNA"/>
</dbReference>